<dbReference type="CDD" id="cd00303">
    <property type="entry name" value="retropepsin_like"/>
    <property type="match status" value="1"/>
</dbReference>
<dbReference type="SUPFAM" id="SSF56672">
    <property type="entry name" value="DNA/RNA polymerases"/>
    <property type="match status" value="1"/>
</dbReference>
<evidence type="ECO:0000259" key="9">
    <source>
        <dbReference type="Pfam" id="PF17919"/>
    </source>
</evidence>
<evidence type="ECO:0000313" key="10">
    <source>
        <dbReference type="EMBL" id="CEP08912.1"/>
    </source>
</evidence>
<evidence type="ECO:0000259" key="7">
    <source>
        <dbReference type="Pfam" id="PF00078"/>
    </source>
</evidence>
<dbReference type="OrthoDB" id="2229855at2759"/>
<sequence length="989" mass="112875">WISNAIHFLDGRAILWWNRLHNADNCPNNWAGFKAKLNAEFKPIFSQLTARDRFANLKQGNKSVQEYVSAMQDILLEATDIAQPEAIDYFIRHLKPQLFAKVRSTQPSTLDDAYKAAFNEEICCLPAGIAVSSGFSSVPISSTSAFVDDPMDLSVITQNLFCEWCKRKGHIMDNCRTKAYAIRQFERQHLQQNQKSRFNNGYNKKNHNNWKQNNRSKFSNHNDRNNNIHVLNMLLEKMNLSSDSIDDNKNDLVDLSSDRDEDNHSSYVSTVPFDSSTVSSDVKLVNNISNNLSAKLPLYSVMVGGSYFKILIDSGASANYAHPKLLHYAKSTANVKNQAVETANGQQACIKQVINFDMFLGDDYEFKNNVNAFVFDSKFDIILGNAWLKQVKPSPDWFSDTWTLTHQNGFDTTILKPLNQSQHCSTFFDIKPEYDSEDSQDALLPPNIPTDDYLLSSNQLARLLKKNQISECFVINFISQDSDNTLITPIYPPTFEHSHQFNHLEVTQDNTGELWKQEFEKLFPYAFKDAITELPPHRNTRDIIVTNPTNATPISVPPYRMSPLELKELRRQLNDLEKKGLIVPTASPWGAPILFVRKANSKDLRMVCDFRALNRITISQKIPIPRIDECLDLLHYATHFSQIDLTGAFNQTRLSDSDSYRATISHRFGQHRWLVTPFGLRNSGPYFQSQMNFTLRDCTDFSVCYLDDILIFSKSEEEHKEHVKTVLAKLNAAKFVINKKKSHFNIKELTFLGFEITKDGILPSKKKVAAVQNWPIPTNVQQVRQFCGLAQHYKRFIPNYAGIASCLTDLTAGSGSKTRPITWTPKCQQSFDQLKALLCSAPVLSTPDMDKPFRIECDSSDFAVGAVLLQQDDNQLWKPLAYESKKLSKAERNYPAQERELLAILIALRTWRCFIDGKNYVVLTDHKPLIHLQKQQKVTPRLVRWISELDLYNPTIEYKKGSDNIVPDLLSRRDGPDCIPASSSIQPKY</sequence>
<feature type="region of interest" description="Disordered" evidence="6">
    <location>
        <begin position="197"/>
        <end position="222"/>
    </location>
</feature>
<keyword evidence="4" id="KW-0255">Endonuclease</keyword>
<dbReference type="FunFam" id="3.10.20.370:FF:000001">
    <property type="entry name" value="Retrovirus-related Pol polyprotein from transposon 17.6-like protein"/>
    <property type="match status" value="1"/>
</dbReference>
<dbReference type="InterPro" id="IPR041577">
    <property type="entry name" value="RT_RNaseH_2"/>
</dbReference>
<organism evidence="10 11">
    <name type="scientific">Parasitella parasitica</name>
    <dbReference type="NCBI Taxonomy" id="35722"/>
    <lineage>
        <taxon>Eukaryota</taxon>
        <taxon>Fungi</taxon>
        <taxon>Fungi incertae sedis</taxon>
        <taxon>Mucoromycota</taxon>
        <taxon>Mucoromycotina</taxon>
        <taxon>Mucoromycetes</taxon>
        <taxon>Mucorales</taxon>
        <taxon>Mucorineae</taxon>
        <taxon>Mucoraceae</taxon>
        <taxon>Parasitella</taxon>
    </lineage>
</organism>
<evidence type="ECO:0000256" key="5">
    <source>
        <dbReference type="ARBA" id="ARBA00023268"/>
    </source>
</evidence>
<evidence type="ECO:0000256" key="2">
    <source>
        <dbReference type="ARBA" id="ARBA00022695"/>
    </source>
</evidence>
<dbReference type="InterPro" id="IPR005162">
    <property type="entry name" value="Retrotrans_gag_dom"/>
</dbReference>
<evidence type="ECO:0000313" key="11">
    <source>
        <dbReference type="Proteomes" id="UP000054107"/>
    </source>
</evidence>
<dbReference type="Proteomes" id="UP000054107">
    <property type="component" value="Unassembled WGS sequence"/>
</dbReference>
<keyword evidence="3" id="KW-0540">Nuclease</keyword>
<dbReference type="Gene3D" id="3.10.10.10">
    <property type="entry name" value="HIV Type 1 Reverse Transcriptase, subunit A, domain 1"/>
    <property type="match status" value="1"/>
</dbReference>
<feature type="domain" description="Retrotransposon gag" evidence="8">
    <location>
        <begin position="5"/>
        <end position="95"/>
    </location>
</feature>
<reference evidence="10 11" key="1">
    <citation type="submission" date="2014-09" db="EMBL/GenBank/DDBJ databases">
        <authorList>
            <person name="Ellenberger Sabrina"/>
        </authorList>
    </citation>
    <scope>NUCLEOTIDE SEQUENCE [LARGE SCALE GENOMIC DNA]</scope>
    <source>
        <strain evidence="10 11">CBS 412.66</strain>
    </source>
</reference>
<dbReference type="SUPFAM" id="SSF50630">
    <property type="entry name" value="Acid proteases"/>
    <property type="match status" value="1"/>
</dbReference>
<keyword evidence="4" id="KW-0378">Hydrolase</keyword>
<evidence type="ECO:0000256" key="4">
    <source>
        <dbReference type="ARBA" id="ARBA00022759"/>
    </source>
</evidence>
<evidence type="ECO:0000256" key="1">
    <source>
        <dbReference type="ARBA" id="ARBA00022679"/>
    </source>
</evidence>
<dbReference type="CDD" id="cd01647">
    <property type="entry name" value="RT_LTR"/>
    <property type="match status" value="1"/>
</dbReference>
<dbReference type="Pfam" id="PF17919">
    <property type="entry name" value="RT_RNaseH_2"/>
    <property type="match status" value="1"/>
</dbReference>
<evidence type="ECO:0008006" key="12">
    <source>
        <dbReference type="Google" id="ProtNLM"/>
    </source>
</evidence>
<dbReference type="STRING" id="35722.A0A0B7MUY4"/>
<dbReference type="Pfam" id="PF03732">
    <property type="entry name" value="Retrotrans_gag"/>
    <property type="match status" value="1"/>
</dbReference>
<evidence type="ECO:0000256" key="6">
    <source>
        <dbReference type="SAM" id="MobiDB-lite"/>
    </source>
</evidence>
<feature type="compositionally biased region" description="Low complexity" evidence="6">
    <location>
        <begin position="199"/>
        <end position="217"/>
    </location>
</feature>
<dbReference type="Gene3D" id="3.10.20.370">
    <property type="match status" value="1"/>
</dbReference>
<dbReference type="EMBL" id="LN720678">
    <property type="protein sequence ID" value="CEP08912.1"/>
    <property type="molecule type" value="Genomic_DNA"/>
</dbReference>
<dbReference type="InterPro" id="IPR043502">
    <property type="entry name" value="DNA/RNA_pol_sf"/>
</dbReference>
<dbReference type="InterPro" id="IPR043128">
    <property type="entry name" value="Rev_trsase/Diguanyl_cyclase"/>
</dbReference>
<feature type="non-terminal residue" evidence="10">
    <location>
        <position position="1"/>
    </location>
</feature>
<dbReference type="GO" id="GO:0016779">
    <property type="term" value="F:nucleotidyltransferase activity"/>
    <property type="evidence" value="ECO:0007669"/>
    <property type="project" value="UniProtKB-KW"/>
</dbReference>
<feature type="domain" description="Reverse transcriptase/retrotransposon-derived protein RNase H-like" evidence="9">
    <location>
        <begin position="823"/>
        <end position="921"/>
    </location>
</feature>
<dbReference type="Pfam" id="PF00078">
    <property type="entry name" value="RVT_1"/>
    <property type="match status" value="1"/>
</dbReference>
<protein>
    <recommendedName>
        <fullName evidence="12">Reverse transcriptase</fullName>
    </recommendedName>
</protein>
<keyword evidence="5" id="KW-0511">Multifunctional enzyme</keyword>
<accession>A0A0B7MUY4</accession>
<keyword evidence="2" id="KW-0548">Nucleotidyltransferase</keyword>
<dbReference type="PANTHER" id="PTHR37984:SF5">
    <property type="entry name" value="PROTEIN NYNRIN-LIKE"/>
    <property type="match status" value="1"/>
</dbReference>
<keyword evidence="1" id="KW-0808">Transferase</keyword>
<evidence type="ECO:0000259" key="8">
    <source>
        <dbReference type="Pfam" id="PF03732"/>
    </source>
</evidence>
<name>A0A0B7MUY4_9FUNG</name>
<keyword evidence="11" id="KW-1185">Reference proteome</keyword>
<dbReference type="FunFam" id="3.30.70.270:FF:000020">
    <property type="entry name" value="Transposon Tf2-6 polyprotein-like Protein"/>
    <property type="match status" value="1"/>
</dbReference>
<dbReference type="InterPro" id="IPR000477">
    <property type="entry name" value="RT_dom"/>
</dbReference>
<dbReference type="Gene3D" id="3.30.70.270">
    <property type="match status" value="2"/>
</dbReference>
<dbReference type="CDD" id="cd09274">
    <property type="entry name" value="RNase_HI_RT_Ty3"/>
    <property type="match status" value="1"/>
</dbReference>
<dbReference type="InterPro" id="IPR021109">
    <property type="entry name" value="Peptidase_aspartic_dom_sf"/>
</dbReference>
<dbReference type="InterPro" id="IPR050951">
    <property type="entry name" value="Retrovirus_Pol_polyprotein"/>
</dbReference>
<proteinExistence type="predicted"/>
<dbReference type="Gene3D" id="2.40.70.10">
    <property type="entry name" value="Acid Proteases"/>
    <property type="match status" value="1"/>
</dbReference>
<feature type="domain" description="Reverse transcriptase" evidence="7">
    <location>
        <begin position="596"/>
        <end position="756"/>
    </location>
</feature>
<feature type="non-terminal residue" evidence="10">
    <location>
        <position position="989"/>
    </location>
</feature>
<evidence type="ECO:0000256" key="3">
    <source>
        <dbReference type="ARBA" id="ARBA00022722"/>
    </source>
</evidence>
<dbReference type="GO" id="GO:0004519">
    <property type="term" value="F:endonuclease activity"/>
    <property type="evidence" value="ECO:0007669"/>
    <property type="project" value="UniProtKB-KW"/>
</dbReference>
<dbReference type="AlphaFoldDB" id="A0A0B7MUY4"/>
<gene>
    <name evidence="10" type="primary">PARPA_02327.1 scaffold 4074</name>
</gene>
<dbReference type="PANTHER" id="PTHR37984">
    <property type="entry name" value="PROTEIN CBG26694"/>
    <property type="match status" value="1"/>
</dbReference>